<gene>
    <name evidence="3" type="ORF">ASU35_16230</name>
</gene>
<dbReference type="STRING" id="290052.ASU35_16230"/>
<accession>A0A0V8QA79</accession>
<dbReference type="Proteomes" id="UP000054874">
    <property type="component" value="Unassembled WGS sequence"/>
</dbReference>
<comment type="caution">
    <text evidence="3">The sequence shown here is derived from an EMBL/GenBank/DDBJ whole genome shotgun (WGS) entry which is preliminary data.</text>
</comment>
<name>A0A0V8QA79_9FIRM</name>
<evidence type="ECO:0000256" key="2">
    <source>
        <dbReference type="SAM" id="SignalP"/>
    </source>
</evidence>
<reference evidence="3 4" key="1">
    <citation type="submission" date="2015-11" db="EMBL/GenBank/DDBJ databases">
        <title>Butyribacter intestini gen. nov., sp. nov., a butyric acid-producing bacterium of the family Lachnospiraceae isolated from the human faeces.</title>
        <authorList>
            <person name="Zou Y."/>
            <person name="Xue W."/>
            <person name="Luo G."/>
            <person name="Lv M."/>
        </authorList>
    </citation>
    <scope>NUCLEOTIDE SEQUENCE [LARGE SCALE GENOMIC DNA]</scope>
    <source>
        <strain evidence="3 4">ACET-33324</strain>
    </source>
</reference>
<keyword evidence="1" id="KW-0175">Coiled coil</keyword>
<evidence type="ECO:0000313" key="4">
    <source>
        <dbReference type="Proteomes" id="UP000054874"/>
    </source>
</evidence>
<evidence type="ECO:0000256" key="1">
    <source>
        <dbReference type="SAM" id="Coils"/>
    </source>
</evidence>
<keyword evidence="4" id="KW-1185">Reference proteome</keyword>
<keyword evidence="2" id="KW-0732">Signal</keyword>
<feature type="signal peptide" evidence="2">
    <location>
        <begin position="1"/>
        <end position="20"/>
    </location>
</feature>
<dbReference type="RefSeq" id="WP_058354326.1">
    <property type="nucleotide sequence ID" value="NZ_CABMMD010000220.1"/>
</dbReference>
<feature type="chain" id="PRO_5038639407" evidence="2">
    <location>
        <begin position="21"/>
        <end position="321"/>
    </location>
</feature>
<dbReference type="EMBL" id="LNAM01000220">
    <property type="protein sequence ID" value="KSV57431.1"/>
    <property type="molecule type" value="Genomic_DNA"/>
</dbReference>
<organism evidence="3 4">
    <name type="scientific">Acetivibrio ethanolgignens</name>
    <dbReference type="NCBI Taxonomy" id="290052"/>
    <lineage>
        <taxon>Bacteria</taxon>
        <taxon>Bacillati</taxon>
        <taxon>Bacillota</taxon>
        <taxon>Clostridia</taxon>
        <taxon>Eubacteriales</taxon>
        <taxon>Oscillospiraceae</taxon>
        <taxon>Acetivibrio</taxon>
    </lineage>
</organism>
<feature type="coiled-coil region" evidence="1">
    <location>
        <begin position="41"/>
        <end position="68"/>
    </location>
</feature>
<protein>
    <submittedName>
        <fullName evidence="3">Uncharacterized protein</fullName>
    </submittedName>
</protein>
<dbReference type="PROSITE" id="PS51257">
    <property type="entry name" value="PROKAR_LIPOPROTEIN"/>
    <property type="match status" value="1"/>
</dbReference>
<sequence length="321" mass="36259">MKRKVLVTMLCLAISVSAIACGTENTAEQQEVIATEQTAETEIVEEQETETEIELSELEQQIEKFKNTTSSEITVTQDVLRGQWRVGDMLTLKGDAYYGEPFRLGNLRVDYDTSSKKSNVIFTNNEFVASYDDARVYIATDENKNMQCTLVVSGLYRVVNQGEIDEENDCFSSEIELLITDVTSQSDTIDTEVCNELNSVIGTTIQKNVELSEAYMDLSYLTEEQLAEYDMEIHDSITSEVTGTFGYRQDGSYGMVNYDTPIISQDNPVTFAWIGRENNNELFANTVRMKMKNTVDATYGDVEPGVFLYDVIHPNEDMRTE</sequence>
<dbReference type="AlphaFoldDB" id="A0A0V8QA79"/>
<evidence type="ECO:0000313" key="3">
    <source>
        <dbReference type="EMBL" id="KSV57431.1"/>
    </source>
</evidence>
<proteinExistence type="predicted"/>